<organism evidence="2 3">
    <name type="scientific">Nicotiana attenuata</name>
    <name type="common">Coyote tobacco</name>
    <dbReference type="NCBI Taxonomy" id="49451"/>
    <lineage>
        <taxon>Eukaryota</taxon>
        <taxon>Viridiplantae</taxon>
        <taxon>Streptophyta</taxon>
        <taxon>Embryophyta</taxon>
        <taxon>Tracheophyta</taxon>
        <taxon>Spermatophyta</taxon>
        <taxon>Magnoliopsida</taxon>
        <taxon>eudicotyledons</taxon>
        <taxon>Gunneridae</taxon>
        <taxon>Pentapetalae</taxon>
        <taxon>asterids</taxon>
        <taxon>lamiids</taxon>
        <taxon>Solanales</taxon>
        <taxon>Solanaceae</taxon>
        <taxon>Nicotianoideae</taxon>
        <taxon>Nicotianeae</taxon>
        <taxon>Nicotiana</taxon>
    </lineage>
</organism>
<comment type="caution">
    <text evidence="2">The sequence shown here is derived from an EMBL/GenBank/DDBJ whole genome shotgun (WGS) entry which is preliminary data.</text>
</comment>
<dbReference type="Pfam" id="PF25794">
    <property type="entry name" value="SACS"/>
    <property type="match status" value="1"/>
</dbReference>
<dbReference type="SMR" id="A0A1J6KL55"/>
<dbReference type="InterPro" id="IPR036890">
    <property type="entry name" value="HATPase_C_sf"/>
</dbReference>
<dbReference type="STRING" id="49451.A0A1J6KL55"/>
<proteinExistence type="predicted"/>
<dbReference type="PANTHER" id="PTHR15600:SF42">
    <property type="entry name" value="SACSIN"/>
    <property type="match status" value="1"/>
</dbReference>
<dbReference type="EMBL" id="MJEQ01003035">
    <property type="protein sequence ID" value="OIT25616.1"/>
    <property type="molecule type" value="Genomic_DNA"/>
</dbReference>
<dbReference type="OMA" id="CNMESSF"/>
<gene>
    <name evidence="2" type="ORF">A4A49_32454</name>
</gene>
<evidence type="ECO:0000259" key="1">
    <source>
        <dbReference type="Pfam" id="PF25794"/>
    </source>
</evidence>
<accession>A0A1J6KL55</accession>
<protein>
    <recommendedName>
        <fullName evidence="1">Sacsin/Nov domain-containing protein</fullName>
    </recommendedName>
</protein>
<feature type="domain" description="Sacsin/Nov" evidence="1">
    <location>
        <begin position="18"/>
        <end position="257"/>
    </location>
</feature>
<dbReference type="InterPro" id="IPR058210">
    <property type="entry name" value="SACS/Nov_dom"/>
</dbReference>
<keyword evidence="3" id="KW-1185">Reference proteome</keyword>
<dbReference type="AlphaFoldDB" id="A0A1J6KL55"/>
<dbReference type="GO" id="GO:0030544">
    <property type="term" value="F:Hsp70 protein binding"/>
    <property type="evidence" value="ECO:0007669"/>
    <property type="project" value="TreeGrafter"/>
</dbReference>
<dbReference type="Gramene" id="OIT25616">
    <property type="protein sequence ID" value="OIT25616"/>
    <property type="gene ID" value="A4A49_32454"/>
</dbReference>
<name>A0A1J6KL55_NICAT</name>
<dbReference type="SUPFAM" id="SSF55874">
    <property type="entry name" value="ATPase domain of HSP90 chaperone/DNA topoisomerase II/histidine kinase"/>
    <property type="match status" value="1"/>
</dbReference>
<dbReference type="InterPro" id="IPR052972">
    <property type="entry name" value="Sacsin_chaperone_reg"/>
</dbReference>
<evidence type="ECO:0000313" key="2">
    <source>
        <dbReference type="EMBL" id="OIT25616.1"/>
    </source>
</evidence>
<sequence length="359" mass="39958">MDSPSPESIFLEDFGQKVDLTRRIREVLLNYPEGTTVLKELIQNADDAGATKVCLCLDRRNHGTESLLSDKLGQWQGPALLAYNDAVFSEEDFVSISRIGGSGKHGQAWKTGRFGVGFNSVYHLTDLPSFVSGKYVVLFDPQGVYLPNVSASNPGKRIEYVSSSAISLYKDQFFPYCAFGCDMKSPFHGTLFRFPLRSADQAASSKLSKQGYLEDDISSMLVQLYEEGVFSLLFLKSVLSIEMYEWDVGMSEPRKTYSCSVNAVNSDTIWHRQALLRLSKLTDSNDSTVDTFSLEFLSEAVNDSHPQKRTDRFYIVQRLSSPSSRIGAFAAKASKDFDVHLLPWASVAVCISDNSSKVM</sequence>
<dbReference type="Gene3D" id="3.30.565.10">
    <property type="entry name" value="Histidine kinase-like ATPase, C-terminal domain"/>
    <property type="match status" value="1"/>
</dbReference>
<dbReference type="PANTHER" id="PTHR15600">
    <property type="entry name" value="SACSIN"/>
    <property type="match status" value="1"/>
</dbReference>
<dbReference type="NCBIfam" id="NF047352">
    <property type="entry name" value="P_loop_sacsin"/>
    <property type="match status" value="1"/>
</dbReference>
<reference evidence="2" key="1">
    <citation type="submission" date="2016-11" db="EMBL/GenBank/DDBJ databases">
        <title>The genome of Nicotiana attenuata.</title>
        <authorList>
            <person name="Xu S."/>
            <person name="Brockmoeller T."/>
            <person name="Gaquerel E."/>
            <person name="Navarro A."/>
            <person name="Kuhl H."/>
            <person name="Gase K."/>
            <person name="Ling Z."/>
            <person name="Zhou W."/>
            <person name="Kreitzer C."/>
            <person name="Stanke M."/>
            <person name="Tang H."/>
            <person name="Lyons E."/>
            <person name="Pandey P."/>
            <person name="Pandey S.P."/>
            <person name="Timmermann B."/>
            <person name="Baldwin I.T."/>
        </authorList>
    </citation>
    <scope>NUCLEOTIDE SEQUENCE [LARGE SCALE GENOMIC DNA]</scope>
    <source>
        <strain evidence="2">UT</strain>
    </source>
</reference>
<dbReference type="Proteomes" id="UP000187609">
    <property type="component" value="Unassembled WGS sequence"/>
</dbReference>
<evidence type="ECO:0000313" key="3">
    <source>
        <dbReference type="Proteomes" id="UP000187609"/>
    </source>
</evidence>